<sequence>MELHAWPDFAPREMCLGPVSGLIASAEIAEEARPALRRALLRVATATKRLSRPHQWLCGDGGSWGDDAEFQVVGEDRMVMRWPGDLTLTLERVRRIR</sequence>
<gene>
    <name evidence="1" type="ORF">HNO88_003673</name>
</gene>
<evidence type="ECO:0000313" key="2">
    <source>
        <dbReference type="Proteomes" id="UP000555448"/>
    </source>
</evidence>
<keyword evidence="2" id="KW-1185">Reference proteome</keyword>
<dbReference type="EMBL" id="JACHLR010000020">
    <property type="protein sequence ID" value="MBB4860330.1"/>
    <property type="molecule type" value="Genomic_DNA"/>
</dbReference>
<protein>
    <submittedName>
        <fullName evidence="1">Uncharacterized protein</fullName>
    </submittedName>
</protein>
<organism evidence="1 2">
    <name type="scientific">Novosphingobium chloroacetimidivorans</name>
    <dbReference type="NCBI Taxonomy" id="1428314"/>
    <lineage>
        <taxon>Bacteria</taxon>
        <taxon>Pseudomonadati</taxon>
        <taxon>Pseudomonadota</taxon>
        <taxon>Alphaproteobacteria</taxon>
        <taxon>Sphingomonadales</taxon>
        <taxon>Sphingomonadaceae</taxon>
        <taxon>Novosphingobium</taxon>
    </lineage>
</organism>
<dbReference type="RefSeq" id="WP_184248927.1">
    <property type="nucleotide sequence ID" value="NZ_JACHLR010000020.1"/>
</dbReference>
<dbReference type="AlphaFoldDB" id="A0A7W7NYK8"/>
<name>A0A7W7NYK8_9SPHN</name>
<dbReference type="Proteomes" id="UP000555448">
    <property type="component" value="Unassembled WGS sequence"/>
</dbReference>
<accession>A0A7W7NYK8</accession>
<comment type="caution">
    <text evidence="1">The sequence shown here is derived from an EMBL/GenBank/DDBJ whole genome shotgun (WGS) entry which is preliminary data.</text>
</comment>
<proteinExistence type="predicted"/>
<evidence type="ECO:0000313" key="1">
    <source>
        <dbReference type="EMBL" id="MBB4860330.1"/>
    </source>
</evidence>
<reference evidence="1 2" key="1">
    <citation type="submission" date="2020-08" db="EMBL/GenBank/DDBJ databases">
        <title>Functional genomics of gut bacteria from endangered species of beetles.</title>
        <authorList>
            <person name="Carlos-Shanley C."/>
        </authorList>
    </citation>
    <scope>NUCLEOTIDE SEQUENCE [LARGE SCALE GENOMIC DNA]</scope>
    <source>
        <strain evidence="1 2">S00245</strain>
    </source>
</reference>